<evidence type="ECO:0000313" key="1">
    <source>
        <dbReference type="EMBL" id="EFJ23663.1"/>
    </source>
</evidence>
<dbReference type="PANTHER" id="PTHR36398:SF1">
    <property type="entry name" value="PLASMA MEMBRANE FUSION PROTEIN"/>
    <property type="match status" value="1"/>
</dbReference>
<proteinExistence type="predicted"/>
<dbReference type="eggNOG" id="ENOG502R9NF">
    <property type="taxonomic scope" value="Eukaryota"/>
</dbReference>
<keyword evidence="2" id="KW-1185">Reference proteome</keyword>
<accession>D8RWG7</accession>
<dbReference type="EMBL" id="GL377592">
    <property type="protein sequence ID" value="EFJ23663.1"/>
    <property type="molecule type" value="Genomic_DNA"/>
</dbReference>
<dbReference type="HOGENOM" id="CLU_080023_0_0_1"/>
<sequence length="214" mass="23093">MAMAAATMEARHSEIHQFSLQQADKSVSTKCSTASRRLSLVSLAVAITACSQKIDTAQAFSLGTSGPKEWLKQQKKRTADFLLVPIARSRERLESAFLLFSSSNPLEAGNLIRIAARDCIPVEAGSILDLQSRTGVEVCTFRLLVKNAASLLDNSDPVKIKAYLALENLIRSFTYLDESVTAPTSSTEVANAFELTYAALSTFEAGIRACLGIA</sequence>
<dbReference type="KEGG" id="smo:SELMODRAFT_442834"/>
<dbReference type="OrthoDB" id="1895912at2759"/>
<dbReference type="OMA" id="FVTFQAK"/>
<reference evidence="1 2" key="1">
    <citation type="journal article" date="2011" name="Science">
        <title>The Selaginella genome identifies genetic changes associated with the evolution of vascular plants.</title>
        <authorList>
            <person name="Banks J.A."/>
            <person name="Nishiyama T."/>
            <person name="Hasebe M."/>
            <person name="Bowman J.L."/>
            <person name="Gribskov M."/>
            <person name="dePamphilis C."/>
            <person name="Albert V.A."/>
            <person name="Aono N."/>
            <person name="Aoyama T."/>
            <person name="Ambrose B.A."/>
            <person name="Ashton N.W."/>
            <person name="Axtell M.J."/>
            <person name="Barker E."/>
            <person name="Barker M.S."/>
            <person name="Bennetzen J.L."/>
            <person name="Bonawitz N.D."/>
            <person name="Chapple C."/>
            <person name="Cheng C."/>
            <person name="Correa L.G."/>
            <person name="Dacre M."/>
            <person name="DeBarry J."/>
            <person name="Dreyer I."/>
            <person name="Elias M."/>
            <person name="Engstrom E.M."/>
            <person name="Estelle M."/>
            <person name="Feng L."/>
            <person name="Finet C."/>
            <person name="Floyd S.K."/>
            <person name="Frommer W.B."/>
            <person name="Fujita T."/>
            <person name="Gramzow L."/>
            <person name="Gutensohn M."/>
            <person name="Harholt J."/>
            <person name="Hattori M."/>
            <person name="Heyl A."/>
            <person name="Hirai T."/>
            <person name="Hiwatashi Y."/>
            <person name="Ishikawa M."/>
            <person name="Iwata M."/>
            <person name="Karol K.G."/>
            <person name="Koehler B."/>
            <person name="Kolukisaoglu U."/>
            <person name="Kubo M."/>
            <person name="Kurata T."/>
            <person name="Lalonde S."/>
            <person name="Li K."/>
            <person name="Li Y."/>
            <person name="Litt A."/>
            <person name="Lyons E."/>
            <person name="Manning G."/>
            <person name="Maruyama T."/>
            <person name="Michael T.P."/>
            <person name="Mikami K."/>
            <person name="Miyazaki S."/>
            <person name="Morinaga S."/>
            <person name="Murata T."/>
            <person name="Mueller-Roeber B."/>
            <person name="Nelson D.R."/>
            <person name="Obara M."/>
            <person name="Oguri Y."/>
            <person name="Olmstead R.G."/>
            <person name="Onodera N."/>
            <person name="Petersen B.L."/>
            <person name="Pils B."/>
            <person name="Prigge M."/>
            <person name="Rensing S.A."/>
            <person name="Riano-Pachon D.M."/>
            <person name="Roberts A.W."/>
            <person name="Sato Y."/>
            <person name="Scheller H.V."/>
            <person name="Schulz B."/>
            <person name="Schulz C."/>
            <person name="Shakirov E.V."/>
            <person name="Shibagaki N."/>
            <person name="Shinohara N."/>
            <person name="Shippen D.E."/>
            <person name="Soerensen I."/>
            <person name="Sotooka R."/>
            <person name="Sugimoto N."/>
            <person name="Sugita M."/>
            <person name="Sumikawa N."/>
            <person name="Tanurdzic M."/>
            <person name="Theissen G."/>
            <person name="Ulvskov P."/>
            <person name="Wakazuki S."/>
            <person name="Weng J.K."/>
            <person name="Willats W.W."/>
            <person name="Wipf D."/>
            <person name="Wolf P.G."/>
            <person name="Yang L."/>
            <person name="Zimmer A.D."/>
            <person name="Zhu Q."/>
            <person name="Mitros T."/>
            <person name="Hellsten U."/>
            <person name="Loque D."/>
            <person name="Otillar R."/>
            <person name="Salamov A."/>
            <person name="Schmutz J."/>
            <person name="Shapiro H."/>
            <person name="Lindquist E."/>
            <person name="Lucas S."/>
            <person name="Rokhsar D."/>
            <person name="Grigoriev I.V."/>
        </authorList>
    </citation>
    <scope>NUCLEOTIDE SEQUENCE [LARGE SCALE GENOMIC DNA]</scope>
</reference>
<organism evidence="2">
    <name type="scientific">Selaginella moellendorffii</name>
    <name type="common">Spikemoss</name>
    <dbReference type="NCBI Taxonomy" id="88036"/>
    <lineage>
        <taxon>Eukaryota</taxon>
        <taxon>Viridiplantae</taxon>
        <taxon>Streptophyta</taxon>
        <taxon>Embryophyta</taxon>
        <taxon>Tracheophyta</taxon>
        <taxon>Lycopodiopsida</taxon>
        <taxon>Selaginellales</taxon>
        <taxon>Selaginellaceae</taxon>
        <taxon>Selaginella</taxon>
    </lineage>
</organism>
<dbReference type="Gramene" id="EFJ23663">
    <property type="protein sequence ID" value="EFJ23663"/>
    <property type="gene ID" value="SELMODRAFT_442834"/>
</dbReference>
<evidence type="ECO:0000313" key="2">
    <source>
        <dbReference type="Proteomes" id="UP000001514"/>
    </source>
</evidence>
<gene>
    <name evidence="1" type="ORF">SELMODRAFT_442834</name>
</gene>
<dbReference type="InParanoid" id="D8RWG7"/>
<dbReference type="PANTHER" id="PTHR36398">
    <property type="entry name" value="PLASMA MEMBRANE FUSION PROTEIN"/>
    <property type="match status" value="1"/>
</dbReference>
<name>D8RWG7_SELML</name>
<protein>
    <submittedName>
        <fullName evidence="1">Uncharacterized protein</fullName>
    </submittedName>
</protein>
<dbReference type="AlphaFoldDB" id="D8RWG7"/>
<dbReference type="FunCoup" id="D8RWG7">
    <property type="interactions" value="2211"/>
</dbReference>
<dbReference type="Proteomes" id="UP000001514">
    <property type="component" value="Unassembled WGS sequence"/>
</dbReference>
<dbReference type="STRING" id="88036.D8RWG7"/>